<keyword evidence="2" id="KW-0479">Metal-binding</keyword>
<dbReference type="Gene3D" id="1.20.910.10">
    <property type="entry name" value="Heme oxygenase-like"/>
    <property type="match status" value="1"/>
</dbReference>
<dbReference type="AlphaFoldDB" id="Q5MGP1"/>
<dbReference type="SUPFAM" id="SSF48613">
    <property type="entry name" value="Heme oxygenase-like"/>
    <property type="match status" value="1"/>
</dbReference>
<protein>
    <submittedName>
        <fullName evidence="4">Heme oxygenase</fullName>
    </submittedName>
</protein>
<reference evidence="4" key="1">
    <citation type="journal article" date="2005" name="Gene">
        <title>A catalog for the transcripts from the venomous structures of the caterpillar Lonomia obliqua: identification of the proteins potentially involved in the coagulation disorder and hemorrhagic syndrome.</title>
        <authorList>
            <person name="Veiga A.B.G."/>
            <person name="Ribeiro J.M.C."/>
            <person name="Guimaraes J.A."/>
            <person name="Francischetti I.M.B."/>
        </authorList>
    </citation>
    <scope>NUCLEOTIDE SEQUENCE</scope>
    <source>
        <tissue evidence="4">Tegument</tissue>
    </source>
</reference>
<dbReference type="InterPro" id="IPR016053">
    <property type="entry name" value="Haem_Oase-like"/>
</dbReference>
<evidence type="ECO:0000256" key="3">
    <source>
        <dbReference type="ARBA" id="ARBA00023004"/>
    </source>
</evidence>
<dbReference type="Pfam" id="PF01126">
    <property type="entry name" value="Heme_oxygenase"/>
    <property type="match status" value="1"/>
</dbReference>
<dbReference type="GO" id="GO:0006788">
    <property type="term" value="P:heme oxidation"/>
    <property type="evidence" value="ECO:0007669"/>
    <property type="project" value="InterPro"/>
</dbReference>
<name>Q5MGP1_LONON</name>
<proteinExistence type="evidence at transcript level"/>
<evidence type="ECO:0000256" key="2">
    <source>
        <dbReference type="ARBA" id="ARBA00022723"/>
    </source>
</evidence>
<dbReference type="PANTHER" id="PTHR10720">
    <property type="entry name" value="HEME OXYGENASE"/>
    <property type="match status" value="1"/>
</dbReference>
<organism evidence="4">
    <name type="scientific">Lonomia obliqua</name>
    <name type="common">Moth</name>
    <dbReference type="NCBI Taxonomy" id="304329"/>
    <lineage>
        <taxon>Eukaryota</taxon>
        <taxon>Metazoa</taxon>
        <taxon>Ecdysozoa</taxon>
        <taxon>Arthropoda</taxon>
        <taxon>Hexapoda</taxon>
        <taxon>Insecta</taxon>
        <taxon>Pterygota</taxon>
        <taxon>Neoptera</taxon>
        <taxon>Endopterygota</taxon>
        <taxon>Lepidoptera</taxon>
        <taxon>Glossata</taxon>
        <taxon>Ditrysia</taxon>
        <taxon>Bombycoidea</taxon>
        <taxon>Saturniidae</taxon>
        <taxon>Hemileucinae</taxon>
        <taxon>Lonomia</taxon>
    </lineage>
</organism>
<dbReference type="InterPro" id="IPR016084">
    <property type="entry name" value="Haem_Oase-like_multi-hlx"/>
</dbReference>
<accession>Q5MGP1</accession>
<dbReference type="CDD" id="cd19165">
    <property type="entry name" value="HemeO"/>
    <property type="match status" value="1"/>
</dbReference>
<dbReference type="PANTHER" id="PTHR10720:SF0">
    <property type="entry name" value="HEME OXYGENASE"/>
    <property type="match status" value="1"/>
</dbReference>
<dbReference type="EMBL" id="AY829745">
    <property type="protein sequence ID" value="AAV91359.1"/>
    <property type="molecule type" value="mRNA"/>
</dbReference>
<evidence type="ECO:0000313" key="4">
    <source>
        <dbReference type="EMBL" id="AAV91359.1"/>
    </source>
</evidence>
<keyword evidence="1" id="KW-0349">Heme</keyword>
<evidence type="ECO:0000256" key="1">
    <source>
        <dbReference type="ARBA" id="ARBA00022617"/>
    </source>
</evidence>
<dbReference type="InterPro" id="IPR002051">
    <property type="entry name" value="Haem_Oase"/>
</dbReference>
<sequence length="121" mass="13572">MVYVYHLYLGLLSGGQILAKKRKVFGQDKNPETNMYIDRVTDFAGVDIGQLKRDFRQAMNVIADKMTELERKAFIDESSQVFVMNNLIVNSIGGQSKVLYDLLCKASVVPLVPAAVVLPYQ</sequence>
<keyword evidence="3" id="KW-0408">Iron</keyword>
<dbReference type="GO" id="GO:0046872">
    <property type="term" value="F:metal ion binding"/>
    <property type="evidence" value="ECO:0007669"/>
    <property type="project" value="UniProtKB-KW"/>
</dbReference>
<dbReference type="GO" id="GO:0004392">
    <property type="term" value="F:heme oxygenase (decyclizing) activity"/>
    <property type="evidence" value="ECO:0007669"/>
    <property type="project" value="InterPro"/>
</dbReference>